<dbReference type="SUPFAM" id="SSF117281">
    <property type="entry name" value="Kelch motif"/>
    <property type="match status" value="1"/>
</dbReference>
<dbReference type="STRING" id="6689.A0A423T8W9"/>
<dbReference type="InterPro" id="IPR015915">
    <property type="entry name" value="Kelch-typ_b-propeller"/>
</dbReference>
<accession>A0A423T8W9</accession>
<gene>
    <name evidence="2" type="ORF">C7M84_008691</name>
</gene>
<protein>
    <submittedName>
        <fullName evidence="2">Putative kelch domain-containing protein 4</fullName>
    </submittedName>
</protein>
<dbReference type="Pfam" id="PF24681">
    <property type="entry name" value="Kelch_KLHDC2_KLHL20_DRC7"/>
    <property type="match status" value="1"/>
</dbReference>
<comment type="caution">
    <text evidence="2">The sequence shown here is derived from an EMBL/GenBank/DDBJ whole genome shotgun (WGS) entry which is preliminary data.</text>
</comment>
<dbReference type="PANTHER" id="PTHR46063">
    <property type="entry name" value="KELCH DOMAIN-CONTAINING PROTEIN"/>
    <property type="match status" value="1"/>
</dbReference>
<evidence type="ECO:0000313" key="2">
    <source>
        <dbReference type="EMBL" id="ROT72898.1"/>
    </source>
</evidence>
<dbReference type="Proteomes" id="UP000283509">
    <property type="component" value="Unassembled WGS sequence"/>
</dbReference>
<proteinExistence type="predicted"/>
<dbReference type="PANTHER" id="PTHR46063:SF1">
    <property type="entry name" value="KELCH DOMAIN-CONTAINING PROTEIN 4"/>
    <property type="match status" value="1"/>
</dbReference>
<reference evidence="2 3" key="2">
    <citation type="submission" date="2019-01" db="EMBL/GenBank/DDBJ databases">
        <title>The decoding of complex shrimp genome reveals the adaptation for benthos swimmer, frequently molting mechanism and breeding impact on genome.</title>
        <authorList>
            <person name="Sun Y."/>
            <person name="Gao Y."/>
            <person name="Yu Y."/>
        </authorList>
    </citation>
    <scope>NUCLEOTIDE SEQUENCE [LARGE SCALE GENOMIC DNA]</scope>
    <source>
        <tissue evidence="2">Muscle</tissue>
    </source>
</reference>
<reference evidence="2 3" key="1">
    <citation type="submission" date="2018-04" db="EMBL/GenBank/DDBJ databases">
        <authorList>
            <person name="Zhang X."/>
            <person name="Yuan J."/>
            <person name="Li F."/>
            <person name="Xiang J."/>
        </authorList>
    </citation>
    <scope>NUCLEOTIDE SEQUENCE [LARGE SCALE GENOMIC DNA]</scope>
    <source>
        <tissue evidence="2">Muscle</tissue>
    </source>
</reference>
<dbReference type="AlphaFoldDB" id="A0A423T8W9"/>
<dbReference type="EMBL" id="QCYY01002091">
    <property type="protein sequence ID" value="ROT72898.1"/>
    <property type="molecule type" value="Genomic_DNA"/>
</dbReference>
<dbReference type="OrthoDB" id="4447at2759"/>
<sequence length="430" mass="48310">MDKAKTTIMEDLVPPPSRRSAFTLTPHPDKDQLILFGGEYFNGSKTFMFNDLFFYTIKQDRWIQVRSPGGPTPRSAHQAVALSQGGGQLWIFGGEFTSQSQSQFHHFRDLWVFHFKTKTWEKIQAPGGPSARSGHRMVALKKNLIVFGGFHDNSFDCKYFNDVHAFNLEEYKWQKLEVSGKGPCPRSACQMVPISDGRVLIYGGYSKQKLKRDVEKGVTHTDMHLLCPDKHDTTGLKWKWQSVKQAGIRPSPRCGFSLAPTGSDKAILFGGVYDELDEDEELEGVFYNDMYQLDLMKPTWHEVDDKKEEKVVSDDGVFTVTVGPSSSSTDKGDEASGGESSEVFMPPPRINAGMVVKKGILYLYGGIYEDGDKQLTLGDFYALDLSKLEEWQTIIALNKEDLECPLFLPPSPLFSPPSRSFSSLSLLSLR</sequence>
<evidence type="ECO:0000313" key="3">
    <source>
        <dbReference type="Proteomes" id="UP000283509"/>
    </source>
</evidence>
<feature type="region of interest" description="Disordered" evidence="1">
    <location>
        <begin position="322"/>
        <end position="344"/>
    </location>
</feature>
<dbReference type="InterPro" id="IPR052588">
    <property type="entry name" value="Kelch_domain_protein"/>
</dbReference>
<organism evidence="2 3">
    <name type="scientific">Penaeus vannamei</name>
    <name type="common">Whiteleg shrimp</name>
    <name type="synonym">Litopenaeus vannamei</name>
    <dbReference type="NCBI Taxonomy" id="6689"/>
    <lineage>
        <taxon>Eukaryota</taxon>
        <taxon>Metazoa</taxon>
        <taxon>Ecdysozoa</taxon>
        <taxon>Arthropoda</taxon>
        <taxon>Crustacea</taxon>
        <taxon>Multicrustacea</taxon>
        <taxon>Malacostraca</taxon>
        <taxon>Eumalacostraca</taxon>
        <taxon>Eucarida</taxon>
        <taxon>Decapoda</taxon>
        <taxon>Dendrobranchiata</taxon>
        <taxon>Penaeoidea</taxon>
        <taxon>Penaeidae</taxon>
        <taxon>Penaeus</taxon>
    </lineage>
</organism>
<name>A0A423T8W9_PENVA</name>
<keyword evidence="3" id="KW-1185">Reference proteome</keyword>
<dbReference type="Gene3D" id="2.120.10.80">
    <property type="entry name" value="Kelch-type beta propeller"/>
    <property type="match status" value="2"/>
</dbReference>
<evidence type="ECO:0000256" key="1">
    <source>
        <dbReference type="SAM" id="MobiDB-lite"/>
    </source>
</evidence>